<protein>
    <submittedName>
        <fullName evidence="7">Site-specific recombinase XerD</fullName>
    </submittedName>
</protein>
<dbReference type="GO" id="GO:0003677">
    <property type="term" value="F:DNA binding"/>
    <property type="evidence" value="ECO:0007669"/>
    <property type="project" value="UniProtKB-UniRule"/>
</dbReference>
<reference evidence="8" key="1">
    <citation type="submission" date="2016-10" db="EMBL/GenBank/DDBJ databases">
        <authorList>
            <person name="Varghese N."/>
            <person name="Submissions S."/>
        </authorList>
    </citation>
    <scope>NUCLEOTIDE SEQUENCE [LARGE SCALE GENOMIC DNA]</scope>
    <source>
        <strain evidence="8">OK042</strain>
    </source>
</reference>
<dbReference type="InterPro" id="IPR011010">
    <property type="entry name" value="DNA_brk_join_enz"/>
</dbReference>
<dbReference type="SUPFAM" id="SSF56349">
    <property type="entry name" value="DNA breaking-rejoining enzymes"/>
    <property type="match status" value="1"/>
</dbReference>
<dbReference type="InterPro" id="IPR013762">
    <property type="entry name" value="Integrase-like_cat_sf"/>
</dbReference>
<organism evidence="7 8">
    <name type="scientific">Brevibacillus centrosporus</name>
    <dbReference type="NCBI Taxonomy" id="54910"/>
    <lineage>
        <taxon>Bacteria</taxon>
        <taxon>Bacillati</taxon>
        <taxon>Bacillota</taxon>
        <taxon>Bacilli</taxon>
        <taxon>Bacillales</taxon>
        <taxon>Paenibacillaceae</taxon>
        <taxon>Brevibacillus</taxon>
    </lineage>
</organism>
<dbReference type="PANTHER" id="PTHR30349">
    <property type="entry name" value="PHAGE INTEGRASE-RELATED"/>
    <property type="match status" value="1"/>
</dbReference>
<evidence type="ECO:0000256" key="3">
    <source>
        <dbReference type="ARBA" id="ARBA00023172"/>
    </source>
</evidence>
<dbReference type="Gene3D" id="1.10.443.10">
    <property type="entry name" value="Intergrase catalytic core"/>
    <property type="match status" value="1"/>
</dbReference>
<keyword evidence="8" id="KW-1185">Reference proteome</keyword>
<dbReference type="Proteomes" id="UP000198915">
    <property type="component" value="Unassembled WGS sequence"/>
</dbReference>
<evidence type="ECO:0000256" key="2">
    <source>
        <dbReference type="ARBA" id="ARBA00023125"/>
    </source>
</evidence>
<dbReference type="AlphaFoldDB" id="A0A1I3WKQ1"/>
<evidence type="ECO:0000256" key="1">
    <source>
        <dbReference type="ARBA" id="ARBA00008857"/>
    </source>
</evidence>
<dbReference type="GO" id="GO:0015074">
    <property type="term" value="P:DNA integration"/>
    <property type="evidence" value="ECO:0007669"/>
    <property type="project" value="InterPro"/>
</dbReference>
<dbReference type="RefSeq" id="WP_092269276.1">
    <property type="nucleotide sequence ID" value="NZ_FORT01000008.1"/>
</dbReference>
<gene>
    <name evidence="7" type="ORF">SAMN05518846_108131</name>
</gene>
<dbReference type="InterPro" id="IPR044068">
    <property type="entry name" value="CB"/>
</dbReference>
<proteinExistence type="inferred from homology"/>
<dbReference type="STRING" id="1884381.SAMN05518846_108131"/>
<dbReference type="PROSITE" id="PS51900">
    <property type="entry name" value="CB"/>
    <property type="match status" value="1"/>
</dbReference>
<dbReference type="PANTHER" id="PTHR30349:SF41">
    <property type="entry name" value="INTEGRASE_RECOMBINASE PROTEIN MJ0367-RELATED"/>
    <property type="match status" value="1"/>
</dbReference>
<evidence type="ECO:0000313" key="7">
    <source>
        <dbReference type="EMBL" id="SFK07041.1"/>
    </source>
</evidence>
<keyword evidence="3" id="KW-0233">DNA recombination</keyword>
<accession>A0A1I3WKQ1</accession>
<feature type="domain" description="Tyr recombinase" evidence="5">
    <location>
        <begin position="139"/>
        <end position="340"/>
    </location>
</feature>
<evidence type="ECO:0000313" key="8">
    <source>
        <dbReference type="Proteomes" id="UP000198915"/>
    </source>
</evidence>
<comment type="similarity">
    <text evidence="1">Belongs to the 'phage' integrase family.</text>
</comment>
<dbReference type="InterPro" id="IPR002104">
    <property type="entry name" value="Integrase_catalytic"/>
</dbReference>
<dbReference type="PROSITE" id="PS51898">
    <property type="entry name" value="TYR_RECOMBINASE"/>
    <property type="match status" value="1"/>
</dbReference>
<dbReference type="CDD" id="cd00397">
    <property type="entry name" value="DNA_BRE_C"/>
    <property type="match status" value="1"/>
</dbReference>
<dbReference type="EMBL" id="FORT01000008">
    <property type="protein sequence ID" value="SFK07041.1"/>
    <property type="molecule type" value="Genomic_DNA"/>
</dbReference>
<keyword evidence="2 4" id="KW-0238">DNA-binding</keyword>
<evidence type="ECO:0000256" key="4">
    <source>
        <dbReference type="PROSITE-ProRule" id="PRU01248"/>
    </source>
</evidence>
<feature type="domain" description="Core-binding (CB)" evidence="6">
    <location>
        <begin position="24"/>
        <end position="105"/>
    </location>
</feature>
<evidence type="ECO:0000259" key="5">
    <source>
        <dbReference type="PROSITE" id="PS51898"/>
    </source>
</evidence>
<dbReference type="Pfam" id="PF00589">
    <property type="entry name" value="Phage_integrase"/>
    <property type="match status" value="1"/>
</dbReference>
<dbReference type="InterPro" id="IPR050090">
    <property type="entry name" value="Tyrosine_recombinase_XerCD"/>
</dbReference>
<dbReference type="GO" id="GO:0006310">
    <property type="term" value="P:DNA recombination"/>
    <property type="evidence" value="ECO:0007669"/>
    <property type="project" value="UniProtKB-KW"/>
</dbReference>
<sequence length="355" mass="41434">MKNRLTVINKSETTTIHTYEDSVAFQSKLLASWERQQKIVGYTDATIALNISKVLEFLKGCNHFIWEITPLDVDNFYENLVGKGLAYSTRRKYQSSLSSFLDFIRSRYGHEIWQNYRVSVPVVLDRFNRHLHLKSDVEGKVSPPNSAVLERFWDGMKLRIKHARKYYTIARDYTFFRAIELSGMRLFEATMLDVSDCRFDLGDNGKLYIRFGKGSRGSGYKRRWVPMLDGLDTLLKWYITEIRPWFSNNEDGPLFMNESGQRLDKNTARSNLRRRQDELGFKEHEIFTPHQLRHSFATRLTEAGVDLLTLRTLLGHVDITTTLTYSNPGSNYIEKRITMAQNKWKQMLLDDGGNQ</sequence>
<name>A0A1I3WKQ1_9BACL</name>
<evidence type="ECO:0000259" key="6">
    <source>
        <dbReference type="PROSITE" id="PS51900"/>
    </source>
</evidence>